<dbReference type="EMBL" id="JAAGAX010000016">
    <property type="protein sequence ID" value="KAF2289981.1"/>
    <property type="molecule type" value="Genomic_DNA"/>
</dbReference>
<protein>
    <submittedName>
        <fullName evidence="1">Uncharacterized protein</fullName>
    </submittedName>
</protein>
<dbReference type="GO" id="GO:0016567">
    <property type="term" value="P:protein ubiquitination"/>
    <property type="evidence" value="ECO:0007669"/>
    <property type="project" value="TreeGrafter"/>
</dbReference>
<dbReference type="InterPro" id="IPR039780">
    <property type="entry name" value="Mot2"/>
</dbReference>
<dbReference type="PANTHER" id="PTHR12603:SF22">
    <property type="entry name" value="TRANSCRIPTION FACTOR C2H2 FAMILY-RELATED"/>
    <property type="match status" value="1"/>
</dbReference>
<evidence type="ECO:0000313" key="1">
    <source>
        <dbReference type="EMBL" id="KAF2289981.1"/>
    </source>
</evidence>
<sequence>MDFDAWEDTLTSPQSLVKLLAETDRQHNSLRIPSLRRVKDSNQSRFSFARQDDFFNQESNFGHSVADAICNSSTFVILMRKRTFAWTDIMIFQMFPKFPHLHKDFHFQADQYHQGFLLRAVNCDGLYYLTCDGLCGSPLWQIVTLYYSAANHLLQNSAPLSRNAGGSIDVEFMDPATMEAGNGIQAVRMNNSGFDMRPALLPHLGPFNHDMELQMLMQQPISVKQNPRFLELQNRFSPQTMPTIFHQCFLVNPHPTIHLHLHK</sequence>
<dbReference type="PANTHER" id="PTHR12603">
    <property type="entry name" value="CCR4-NOT TRANSCRIPTION COMPLEX RELATED"/>
    <property type="match status" value="1"/>
</dbReference>
<accession>A0A6A6KLZ5</accession>
<keyword evidence="2" id="KW-1185">Reference proteome</keyword>
<dbReference type="GO" id="GO:0004842">
    <property type="term" value="F:ubiquitin-protein transferase activity"/>
    <property type="evidence" value="ECO:0007669"/>
    <property type="project" value="InterPro"/>
</dbReference>
<evidence type="ECO:0000313" key="2">
    <source>
        <dbReference type="Proteomes" id="UP000467840"/>
    </source>
</evidence>
<name>A0A6A6KLZ5_HEVBR</name>
<comment type="caution">
    <text evidence="1">The sequence shown here is derived from an EMBL/GenBank/DDBJ whole genome shotgun (WGS) entry which is preliminary data.</text>
</comment>
<gene>
    <name evidence="1" type="ORF">GH714_039412</name>
</gene>
<dbReference type="GO" id="GO:0030014">
    <property type="term" value="C:CCR4-NOT complex"/>
    <property type="evidence" value="ECO:0007669"/>
    <property type="project" value="InterPro"/>
</dbReference>
<organism evidence="1 2">
    <name type="scientific">Hevea brasiliensis</name>
    <name type="common">Para rubber tree</name>
    <name type="synonym">Siphonia brasiliensis</name>
    <dbReference type="NCBI Taxonomy" id="3981"/>
    <lineage>
        <taxon>Eukaryota</taxon>
        <taxon>Viridiplantae</taxon>
        <taxon>Streptophyta</taxon>
        <taxon>Embryophyta</taxon>
        <taxon>Tracheophyta</taxon>
        <taxon>Spermatophyta</taxon>
        <taxon>Magnoliopsida</taxon>
        <taxon>eudicotyledons</taxon>
        <taxon>Gunneridae</taxon>
        <taxon>Pentapetalae</taxon>
        <taxon>rosids</taxon>
        <taxon>fabids</taxon>
        <taxon>Malpighiales</taxon>
        <taxon>Euphorbiaceae</taxon>
        <taxon>Crotonoideae</taxon>
        <taxon>Micrandreae</taxon>
        <taxon>Hevea</taxon>
    </lineage>
</organism>
<reference evidence="1 2" key="1">
    <citation type="journal article" date="2020" name="Mol. Plant">
        <title>The Chromosome-Based Rubber Tree Genome Provides New Insights into Spurge Genome Evolution and Rubber Biosynthesis.</title>
        <authorList>
            <person name="Liu J."/>
            <person name="Shi C."/>
            <person name="Shi C.C."/>
            <person name="Li W."/>
            <person name="Zhang Q.J."/>
            <person name="Zhang Y."/>
            <person name="Li K."/>
            <person name="Lu H.F."/>
            <person name="Shi C."/>
            <person name="Zhu S.T."/>
            <person name="Xiao Z.Y."/>
            <person name="Nan H."/>
            <person name="Yue Y."/>
            <person name="Zhu X.G."/>
            <person name="Wu Y."/>
            <person name="Hong X.N."/>
            <person name="Fan G.Y."/>
            <person name="Tong Y."/>
            <person name="Zhang D."/>
            <person name="Mao C.L."/>
            <person name="Liu Y.L."/>
            <person name="Hao S.J."/>
            <person name="Liu W.Q."/>
            <person name="Lv M.Q."/>
            <person name="Zhang H.B."/>
            <person name="Liu Y."/>
            <person name="Hu-Tang G.R."/>
            <person name="Wang J.P."/>
            <person name="Wang J.H."/>
            <person name="Sun Y.H."/>
            <person name="Ni S.B."/>
            <person name="Chen W.B."/>
            <person name="Zhang X.C."/>
            <person name="Jiao Y.N."/>
            <person name="Eichler E.E."/>
            <person name="Li G.H."/>
            <person name="Liu X."/>
            <person name="Gao L.Z."/>
        </authorList>
    </citation>
    <scope>NUCLEOTIDE SEQUENCE [LARGE SCALE GENOMIC DNA]</scope>
    <source>
        <strain evidence="2">cv. GT1</strain>
        <tissue evidence="1">Leaf</tissue>
    </source>
</reference>
<proteinExistence type="predicted"/>
<dbReference type="Proteomes" id="UP000467840">
    <property type="component" value="Chromosome 8"/>
</dbReference>
<dbReference type="AlphaFoldDB" id="A0A6A6KLZ5"/>